<protein>
    <submittedName>
        <fullName evidence="1">Uncharacterized protein</fullName>
    </submittedName>
</protein>
<evidence type="ECO:0000313" key="1">
    <source>
        <dbReference type="EMBL" id="QIK76908.1"/>
    </source>
</evidence>
<gene>
    <name evidence="1" type="ORF">G7071_17205</name>
</gene>
<proteinExistence type="predicted"/>
<name>A0A6G7YJJ7_9ACTN</name>
<dbReference type="AlphaFoldDB" id="A0A6G7YJJ7"/>
<dbReference type="EMBL" id="CP049866">
    <property type="protein sequence ID" value="QIK76908.1"/>
    <property type="molecule type" value="Genomic_DNA"/>
</dbReference>
<reference evidence="1 2" key="1">
    <citation type="submission" date="2020-03" db="EMBL/GenBank/DDBJ databases">
        <title>Nocardioides sp. nov., isolated from fish.</title>
        <authorList>
            <person name="Hyun D.-W."/>
            <person name="Bae J.-W."/>
        </authorList>
    </citation>
    <scope>NUCLEOTIDE SEQUENCE [LARGE SCALE GENOMIC DNA]</scope>
    <source>
        <strain evidence="1 2">HDW12A</strain>
    </source>
</reference>
<dbReference type="RefSeq" id="WP_166320592.1">
    <property type="nucleotide sequence ID" value="NZ_CP049866.1"/>
</dbReference>
<sequence length="80" mass="8687">MTPFTPASHLTHDELPTASELAADCRAVGSNLRLERVARAAVSTPPSIHFEDYPAEVTKREIKVDEATARLAGALHLHLD</sequence>
<evidence type="ECO:0000313" key="2">
    <source>
        <dbReference type="Proteomes" id="UP000502035"/>
    </source>
</evidence>
<keyword evidence="2" id="KW-1185">Reference proteome</keyword>
<dbReference type="KEGG" id="npi:G7071_17205"/>
<organism evidence="1 2">
    <name type="scientific">Nocardioides piscis</name>
    <dbReference type="NCBI Taxonomy" id="2714938"/>
    <lineage>
        <taxon>Bacteria</taxon>
        <taxon>Bacillati</taxon>
        <taxon>Actinomycetota</taxon>
        <taxon>Actinomycetes</taxon>
        <taxon>Propionibacteriales</taxon>
        <taxon>Nocardioidaceae</taxon>
        <taxon>Nocardioides</taxon>
    </lineage>
</organism>
<dbReference type="Proteomes" id="UP000502035">
    <property type="component" value="Chromosome"/>
</dbReference>
<accession>A0A6G7YJJ7</accession>